<dbReference type="InterPro" id="IPR029058">
    <property type="entry name" value="AB_hydrolase_fold"/>
</dbReference>
<organism evidence="2 3">
    <name type="scientific">Terrabacter carboxydivorans</name>
    <dbReference type="NCBI Taxonomy" id="619730"/>
    <lineage>
        <taxon>Bacteria</taxon>
        <taxon>Bacillati</taxon>
        <taxon>Actinomycetota</taxon>
        <taxon>Actinomycetes</taxon>
        <taxon>Micrococcales</taxon>
        <taxon>Intrasporangiaceae</taxon>
        <taxon>Terrabacter</taxon>
    </lineage>
</organism>
<feature type="domain" description="Alpha/beta hydrolase fold-5" evidence="1">
    <location>
        <begin position="141"/>
        <end position="227"/>
    </location>
</feature>
<sequence>MHTKPWTCGLRTRHVTRETEHTAYPIGTSTQTHTTARKAAHHVTHARLIDTAAPSAPRGIALVLHGGAARRRPMRVSPTQLSVLRMVPIAGRIARAAKGELAVLRLLNSTRGWDAHHTPVDDVRWALRQVADRFGPDLPVTLVGHSLGGRAALLAAAEEPVVSAVALNPWVYPTEGRLDLTGRQVLVVHGDDDRIARPTNSAAVARDLARTADRVGYVTVEGGKHAMLRRGTVFDRLAADFTAATLLGRHPEGVVGRVLDGEEWVDV</sequence>
<dbReference type="Pfam" id="PF12695">
    <property type="entry name" value="Abhydrolase_5"/>
    <property type="match status" value="1"/>
</dbReference>
<evidence type="ECO:0000259" key="1">
    <source>
        <dbReference type="Pfam" id="PF12695"/>
    </source>
</evidence>
<dbReference type="InterPro" id="IPR029059">
    <property type="entry name" value="AB_hydrolase_5"/>
</dbReference>
<keyword evidence="3" id="KW-1185">Reference proteome</keyword>
<reference evidence="2 3" key="1">
    <citation type="journal article" date="2019" name="Int. J. Syst. Evol. Microbiol.">
        <title>The Global Catalogue of Microorganisms (GCM) 10K type strain sequencing project: providing services to taxonomists for standard genome sequencing and annotation.</title>
        <authorList>
            <consortium name="The Broad Institute Genomics Platform"/>
            <consortium name="The Broad Institute Genome Sequencing Center for Infectious Disease"/>
            <person name="Wu L."/>
            <person name="Ma J."/>
        </authorList>
    </citation>
    <scope>NUCLEOTIDE SEQUENCE [LARGE SCALE GENOMIC DNA]</scope>
    <source>
        <strain evidence="2 3">JCM 16259</strain>
    </source>
</reference>
<evidence type="ECO:0000313" key="3">
    <source>
        <dbReference type="Proteomes" id="UP001500730"/>
    </source>
</evidence>
<accession>A0ABN3KSQ3</accession>
<dbReference type="EMBL" id="BAAARE010000002">
    <property type="protein sequence ID" value="GAA2471049.1"/>
    <property type="molecule type" value="Genomic_DNA"/>
</dbReference>
<evidence type="ECO:0000313" key="2">
    <source>
        <dbReference type="EMBL" id="GAA2471049.1"/>
    </source>
</evidence>
<dbReference type="Gene3D" id="3.40.50.1820">
    <property type="entry name" value="alpha/beta hydrolase"/>
    <property type="match status" value="1"/>
</dbReference>
<protein>
    <recommendedName>
        <fullName evidence="1">Alpha/beta hydrolase fold-5 domain-containing protein</fullName>
    </recommendedName>
</protein>
<name>A0ABN3KSQ3_9MICO</name>
<gene>
    <name evidence="2" type="ORF">GCM10009858_05470</name>
</gene>
<dbReference type="SUPFAM" id="SSF53474">
    <property type="entry name" value="alpha/beta-Hydrolases"/>
    <property type="match status" value="1"/>
</dbReference>
<comment type="caution">
    <text evidence="2">The sequence shown here is derived from an EMBL/GenBank/DDBJ whole genome shotgun (WGS) entry which is preliminary data.</text>
</comment>
<proteinExistence type="predicted"/>
<dbReference type="Proteomes" id="UP001500730">
    <property type="component" value="Unassembled WGS sequence"/>
</dbReference>